<protein>
    <submittedName>
        <fullName evidence="2">Uncharacterized protein</fullName>
    </submittedName>
</protein>
<organism evidence="2 3">
    <name type="scientific">Cylindrobasidium torrendii FP15055 ss-10</name>
    <dbReference type="NCBI Taxonomy" id="1314674"/>
    <lineage>
        <taxon>Eukaryota</taxon>
        <taxon>Fungi</taxon>
        <taxon>Dikarya</taxon>
        <taxon>Basidiomycota</taxon>
        <taxon>Agaricomycotina</taxon>
        <taxon>Agaricomycetes</taxon>
        <taxon>Agaricomycetidae</taxon>
        <taxon>Agaricales</taxon>
        <taxon>Marasmiineae</taxon>
        <taxon>Physalacriaceae</taxon>
        <taxon>Cylindrobasidium</taxon>
    </lineage>
</organism>
<gene>
    <name evidence="2" type="ORF">CYLTODRAFT_422254</name>
</gene>
<evidence type="ECO:0000313" key="2">
    <source>
        <dbReference type="EMBL" id="KIY67735.1"/>
    </source>
</evidence>
<name>A0A0D7BBX8_9AGAR</name>
<feature type="region of interest" description="Disordered" evidence="1">
    <location>
        <begin position="1"/>
        <end position="22"/>
    </location>
</feature>
<accession>A0A0D7BBX8</accession>
<keyword evidence="3" id="KW-1185">Reference proteome</keyword>
<proteinExistence type="predicted"/>
<dbReference type="EMBL" id="KN880518">
    <property type="protein sequence ID" value="KIY67735.1"/>
    <property type="molecule type" value="Genomic_DNA"/>
</dbReference>
<sequence length="52" mass="5786">MPHLSNLGDDTGPPRSTESYGRLRAVSRTFGGVVRCSRMRHFAATPARRAWV</sequence>
<dbReference type="Proteomes" id="UP000054007">
    <property type="component" value="Unassembled WGS sequence"/>
</dbReference>
<dbReference type="AlphaFoldDB" id="A0A0D7BBX8"/>
<reference evidence="2 3" key="1">
    <citation type="journal article" date="2015" name="Fungal Genet. Biol.">
        <title>Evolution of novel wood decay mechanisms in Agaricales revealed by the genome sequences of Fistulina hepatica and Cylindrobasidium torrendii.</title>
        <authorList>
            <person name="Floudas D."/>
            <person name="Held B.W."/>
            <person name="Riley R."/>
            <person name="Nagy L.G."/>
            <person name="Koehler G."/>
            <person name="Ransdell A.S."/>
            <person name="Younus H."/>
            <person name="Chow J."/>
            <person name="Chiniquy J."/>
            <person name="Lipzen A."/>
            <person name="Tritt A."/>
            <person name="Sun H."/>
            <person name="Haridas S."/>
            <person name="LaButti K."/>
            <person name="Ohm R.A."/>
            <person name="Kues U."/>
            <person name="Blanchette R.A."/>
            <person name="Grigoriev I.V."/>
            <person name="Minto R.E."/>
            <person name="Hibbett D.S."/>
        </authorList>
    </citation>
    <scope>NUCLEOTIDE SEQUENCE [LARGE SCALE GENOMIC DNA]</scope>
    <source>
        <strain evidence="2 3">FP15055 ss-10</strain>
    </source>
</reference>
<evidence type="ECO:0000256" key="1">
    <source>
        <dbReference type="SAM" id="MobiDB-lite"/>
    </source>
</evidence>
<evidence type="ECO:0000313" key="3">
    <source>
        <dbReference type="Proteomes" id="UP000054007"/>
    </source>
</evidence>